<reference evidence="7" key="1">
    <citation type="journal article" date="2020" name="Stud. Mycol.">
        <title>101 Dothideomycetes genomes: a test case for predicting lifestyles and emergence of pathogens.</title>
        <authorList>
            <person name="Haridas S."/>
            <person name="Albert R."/>
            <person name="Binder M."/>
            <person name="Bloem J."/>
            <person name="Labutti K."/>
            <person name="Salamov A."/>
            <person name="Andreopoulos B."/>
            <person name="Baker S."/>
            <person name="Barry K."/>
            <person name="Bills G."/>
            <person name="Bluhm B."/>
            <person name="Cannon C."/>
            <person name="Castanera R."/>
            <person name="Culley D."/>
            <person name="Daum C."/>
            <person name="Ezra D."/>
            <person name="Gonzalez J."/>
            <person name="Henrissat B."/>
            <person name="Kuo A."/>
            <person name="Liang C."/>
            <person name="Lipzen A."/>
            <person name="Lutzoni F."/>
            <person name="Magnuson J."/>
            <person name="Mondo S."/>
            <person name="Nolan M."/>
            <person name="Ohm R."/>
            <person name="Pangilinan J."/>
            <person name="Park H.-J."/>
            <person name="Ramirez L."/>
            <person name="Alfaro M."/>
            <person name="Sun H."/>
            <person name="Tritt A."/>
            <person name="Yoshinaga Y."/>
            <person name="Zwiers L.-H."/>
            <person name="Turgeon B."/>
            <person name="Goodwin S."/>
            <person name="Spatafora J."/>
            <person name="Crous P."/>
            <person name="Grigoriev I."/>
        </authorList>
    </citation>
    <scope>NUCLEOTIDE SEQUENCE</scope>
    <source>
        <strain evidence="7">CBS 119925</strain>
    </source>
</reference>
<dbReference type="InterPro" id="IPR050121">
    <property type="entry name" value="Cytochrome_P450_monoxygenase"/>
</dbReference>
<dbReference type="GO" id="GO:0016705">
    <property type="term" value="F:oxidoreductase activity, acting on paired donors, with incorporation or reduction of molecular oxygen"/>
    <property type="evidence" value="ECO:0007669"/>
    <property type="project" value="InterPro"/>
</dbReference>
<keyword evidence="8" id="KW-1185">Reference proteome</keyword>
<comment type="cofactor">
    <cofactor evidence="1 6">
        <name>heme</name>
        <dbReference type="ChEBI" id="CHEBI:30413"/>
    </cofactor>
</comment>
<gene>
    <name evidence="7" type="ORF">M011DRAFT_429776</name>
</gene>
<keyword evidence="3 6" id="KW-0349">Heme</keyword>
<dbReference type="Pfam" id="PF00067">
    <property type="entry name" value="p450"/>
    <property type="match status" value="1"/>
</dbReference>
<evidence type="ECO:0000256" key="4">
    <source>
        <dbReference type="ARBA" id="ARBA00022723"/>
    </source>
</evidence>
<protein>
    <submittedName>
        <fullName evidence="7">Isotrichodermin C-15 hydroxylase</fullName>
    </submittedName>
</protein>
<dbReference type="Gene3D" id="1.10.630.10">
    <property type="entry name" value="Cytochrome P450"/>
    <property type="match status" value="1"/>
</dbReference>
<evidence type="ECO:0000256" key="5">
    <source>
        <dbReference type="ARBA" id="ARBA00023004"/>
    </source>
</evidence>
<organism evidence="7 8">
    <name type="scientific">Sporormia fimetaria CBS 119925</name>
    <dbReference type="NCBI Taxonomy" id="1340428"/>
    <lineage>
        <taxon>Eukaryota</taxon>
        <taxon>Fungi</taxon>
        <taxon>Dikarya</taxon>
        <taxon>Ascomycota</taxon>
        <taxon>Pezizomycotina</taxon>
        <taxon>Dothideomycetes</taxon>
        <taxon>Pleosporomycetidae</taxon>
        <taxon>Pleosporales</taxon>
        <taxon>Sporormiaceae</taxon>
        <taxon>Sporormia</taxon>
    </lineage>
</organism>
<feature type="binding site" description="axial binding residue" evidence="6">
    <location>
        <position position="447"/>
    </location>
    <ligand>
        <name>heme</name>
        <dbReference type="ChEBI" id="CHEBI:30413"/>
    </ligand>
    <ligandPart>
        <name>Fe</name>
        <dbReference type="ChEBI" id="CHEBI:18248"/>
    </ligandPart>
</feature>
<dbReference type="PANTHER" id="PTHR24305">
    <property type="entry name" value="CYTOCHROME P450"/>
    <property type="match status" value="1"/>
</dbReference>
<dbReference type="EMBL" id="MU006591">
    <property type="protein sequence ID" value="KAF2744068.1"/>
    <property type="molecule type" value="Genomic_DNA"/>
</dbReference>
<dbReference type="Proteomes" id="UP000799440">
    <property type="component" value="Unassembled WGS sequence"/>
</dbReference>
<dbReference type="CDD" id="cd11058">
    <property type="entry name" value="CYP60B-like"/>
    <property type="match status" value="1"/>
</dbReference>
<name>A0A6A6V0L4_9PLEO</name>
<dbReference type="OrthoDB" id="1470350at2759"/>
<dbReference type="AlphaFoldDB" id="A0A6A6V0L4"/>
<dbReference type="InterPro" id="IPR036396">
    <property type="entry name" value="Cyt_P450_sf"/>
</dbReference>
<dbReference type="PANTHER" id="PTHR24305:SF210">
    <property type="entry name" value="CYTOCHROME P450 MONOOXYGENASE ASQL-RELATED"/>
    <property type="match status" value="1"/>
</dbReference>
<accession>A0A6A6V0L4</accession>
<evidence type="ECO:0000256" key="6">
    <source>
        <dbReference type="PIRSR" id="PIRSR602401-1"/>
    </source>
</evidence>
<keyword evidence="5 6" id="KW-0408">Iron</keyword>
<dbReference type="GO" id="GO:0004497">
    <property type="term" value="F:monooxygenase activity"/>
    <property type="evidence" value="ECO:0007669"/>
    <property type="project" value="InterPro"/>
</dbReference>
<evidence type="ECO:0000313" key="8">
    <source>
        <dbReference type="Proteomes" id="UP000799440"/>
    </source>
</evidence>
<dbReference type="InterPro" id="IPR001128">
    <property type="entry name" value="Cyt_P450"/>
</dbReference>
<evidence type="ECO:0000256" key="2">
    <source>
        <dbReference type="ARBA" id="ARBA00010617"/>
    </source>
</evidence>
<keyword evidence="4 6" id="KW-0479">Metal-binding</keyword>
<dbReference type="PRINTS" id="PR00463">
    <property type="entry name" value="EP450I"/>
</dbReference>
<dbReference type="InterPro" id="IPR002401">
    <property type="entry name" value="Cyt_P450_E_grp-I"/>
</dbReference>
<evidence type="ECO:0000256" key="3">
    <source>
        <dbReference type="ARBA" id="ARBA00022617"/>
    </source>
</evidence>
<evidence type="ECO:0000256" key="1">
    <source>
        <dbReference type="ARBA" id="ARBA00001971"/>
    </source>
</evidence>
<proteinExistence type="inferred from homology"/>
<comment type="similarity">
    <text evidence="2">Belongs to the cytochrome P450 family.</text>
</comment>
<dbReference type="GO" id="GO:0005506">
    <property type="term" value="F:iron ion binding"/>
    <property type="evidence" value="ECO:0007669"/>
    <property type="project" value="InterPro"/>
</dbReference>
<evidence type="ECO:0000313" key="7">
    <source>
        <dbReference type="EMBL" id="KAF2744068.1"/>
    </source>
</evidence>
<dbReference type="GO" id="GO:0020037">
    <property type="term" value="F:heme binding"/>
    <property type="evidence" value="ECO:0007669"/>
    <property type="project" value="InterPro"/>
</dbReference>
<dbReference type="SUPFAM" id="SSF48264">
    <property type="entry name" value="Cytochrome P450"/>
    <property type="match status" value="1"/>
</dbReference>
<sequence length="505" mass="57928">MAILSTLVGSPTLVFAFVLFALPIANAIYNLYFHPLARRFPGPKLWAASRLPYIYTILTGTIVQRQREFHAKYGHHIRLAPDEISFSNEDAWNDIHTYRRGHKRSMRDKTYLAAPKEEVDNIITTVDPRFHARVRGLLSNSFTEESLRAQYPIIREHADMLVEQLKKIALSSPPAKVNMTEWVNFFTMDVIGHLSFGQAFGCLARGEYHDWVRTLYMNLRYMSFAVVPGFYPFLKRFLEYMMPRSIMRAVEQHKAYAHQRINERLDSETSRPDFMTAFLKKNAGFESMSRQEILATFNFLIVVGSETTGTVTTGLFSHIGRDERVRQKLCDEIRGRFATEDDIGIDAIKHLPYLNAVINEGLRMCNPVPFGLPRVVPPGGDTYCGHYLPGGTRIGARTYAINRSEEYFAHAEKFIPERWSPLPERPAEFVNDQLHASRPFSVGFHTCLGQQLALAEIRLVLARLLWAFDLSFDEGETARFEDFPILFMVQVGPLPIRIKLREGLK</sequence>